<keyword evidence="1 4" id="KW-0963">Cytoplasm</keyword>
<comment type="subunit">
    <text evidence="4">Interacts with translational regulator CsrA and flagellin(s).</text>
</comment>
<keyword evidence="2 4" id="KW-1005">Bacterial flagellum biogenesis</keyword>
<dbReference type="Proteomes" id="UP000067683">
    <property type="component" value="Chromosome"/>
</dbReference>
<dbReference type="OrthoDB" id="9801235at2"/>
<organism evidence="5 6">
    <name type="scientific">Planococcus rifietoensis</name>
    <dbReference type="NCBI Taxonomy" id="200991"/>
    <lineage>
        <taxon>Bacteria</taxon>
        <taxon>Bacillati</taxon>
        <taxon>Bacillota</taxon>
        <taxon>Bacilli</taxon>
        <taxon>Bacillales</taxon>
        <taxon>Caryophanaceae</taxon>
        <taxon>Planococcus</taxon>
    </lineage>
</organism>
<keyword evidence="5" id="KW-0969">Cilium</keyword>
<evidence type="ECO:0000256" key="2">
    <source>
        <dbReference type="ARBA" id="ARBA00022795"/>
    </source>
</evidence>
<dbReference type="EMBL" id="CP013659">
    <property type="protein sequence ID" value="ALS75393.1"/>
    <property type="molecule type" value="Genomic_DNA"/>
</dbReference>
<dbReference type="RefSeq" id="WP_058382100.1">
    <property type="nucleotide sequence ID" value="NZ_CP013659.2"/>
</dbReference>
<comment type="function">
    <text evidence="4">Acts as an anti-CsrA protein, binds CsrA and prevents it from repressing translation of its target genes, one of which is flagellin. Binds to flagellin and participates in the assembly of the flagellum.</text>
</comment>
<keyword evidence="3 4" id="KW-0810">Translation regulation</keyword>
<evidence type="ECO:0000313" key="6">
    <source>
        <dbReference type="Proteomes" id="UP000067683"/>
    </source>
</evidence>
<comment type="subcellular location">
    <subcellularLocation>
        <location evidence="4">Cytoplasm</location>
    </subcellularLocation>
</comment>
<dbReference type="GO" id="GO:0005737">
    <property type="term" value="C:cytoplasm"/>
    <property type="evidence" value="ECO:0007669"/>
    <property type="project" value="UniProtKB-SubCell"/>
</dbReference>
<dbReference type="KEGG" id="prt:AUC31_09235"/>
<dbReference type="Gene3D" id="2.30.290.10">
    <property type="entry name" value="BH3618-like"/>
    <property type="match status" value="1"/>
</dbReference>
<dbReference type="STRING" id="200991.AUC31_09235"/>
<keyword evidence="4" id="KW-0143">Chaperone</keyword>
<evidence type="ECO:0000256" key="1">
    <source>
        <dbReference type="ARBA" id="ARBA00022490"/>
    </source>
</evidence>
<keyword evidence="6" id="KW-1185">Reference proteome</keyword>
<evidence type="ECO:0000313" key="5">
    <source>
        <dbReference type="EMBL" id="ALS75393.1"/>
    </source>
</evidence>
<proteinExistence type="inferred from homology"/>
<keyword evidence="5" id="KW-0282">Flagellum</keyword>
<dbReference type="GO" id="GO:0006417">
    <property type="term" value="P:regulation of translation"/>
    <property type="evidence" value="ECO:0007669"/>
    <property type="project" value="UniProtKB-KW"/>
</dbReference>
<comment type="similarity">
    <text evidence="4">Belongs to the FliW family.</text>
</comment>
<dbReference type="GO" id="GO:0044780">
    <property type="term" value="P:bacterial-type flagellum assembly"/>
    <property type="evidence" value="ECO:0007669"/>
    <property type="project" value="UniProtKB-UniRule"/>
</dbReference>
<reference evidence="5" key="1">
    <citation type="submission" date="2016-01" db="EMBL/GenBank/DDBJ databases">
        <title>Complete genome of Planococcus rifietoensis type strain M8.</title>
        <authorList>
            <person name="See-Too W.S."/>
        </authorList>
    </citation>
    <scope>NUCLEOTIDE SEQUENCE [LARGE SCALE GENOMIC DNA]</scope>
    <source>
        <strain evidence="5">M8</strain>
    </source>
</reference>
<gene>
    <name evidence="4" type="primary">fliW</name>
    <name evidence="5" type="ORF">AUC31_09235</name>
</gene>
<dbReference type="Pfam" id="PF02623">
    <property type="entry name" value="FliW"/>
    <property type="match status" value="1"/>
</dbReference>
<name>A0A0U2ZHG2_9BACL</name>
<dbReference type="NCBIfam" id="NF009793">
    <property type="entry name" value="PRK13285.1-1"/>
    <property type="match status" value="1"/>
</dbReference>
<protein>
    <recommendedName>
        <fullName evidence="4">Flagellar assembly factor FliW</fullName>
    </recommendedName>
</protein>
<sequence>MKIHTEQFGELELEANRLLTFERGIPGFEEETKFVLLPADPAGDSPFFFLQSTEHAAISFFMADPFVFLPDYEVKLDDALTGQLKLEDPADAIVLVTVTPNKQIGDATANLKAPVVINNKQQLGKQIVLNNPNYQVKHPLFQQAARQV</sequence>
<keyword evidence="5" id="KW-0966">Cell projection</keyword>
<dbReference type="InterPro" id="IPR024046">
    <property type="entry name" value="Flagellar_assmbl_FliW_dom_sf"/>
</dbReference>
<evidence type="ECO:0000256" key="4">
    <source>
        <dbReference type="HAMAP-Rule" id="MF_01185"/>
    </source>
</evidence>
<dbReference type="SUPFAM" id="SSF141457">
    <property type="entry name" value="BH3618-like"/>
    <property type="match status" value="1"/>
</dbReference>
<evidence type="ECO:0000256" key="3">
    <source>
        <dbReference type="ARBA" id="ARBA00022845"/>
    </source>
</evidence>
<dbReference type="PANTHER" id="PTHR39190">
    <property type="entry name" value="FLAGELLAR ASSEMBLY FACTOR FLIW"/>
    <property type="match status" value="1"/>
</dbReference>
<dbReference type="PANTHER" id="PTHR39190:SF1">
    <property type="entry name" value="FLAGELLAR ASSEMBLY FACTOR FLIW"/>
    <property type="match status" value="1"/>
</dbReference>
<dbReference type="AlphaFoldDB" id="A0A0U2ZHG2"/>
<accession>A0A0U2ZHG2</accession>
<dbReference type="HAMAP" id="MF_01185">
    <property type="entry name" value="FliW"/>
    <property type="match status" value="1"/>
</dbReference>
<dbReference type="InterPro" id="IPR003775">
    <property type="entry name" value="Flagellar_assembly_factor_FliW"/>
</dbReference>